<dbReference type="Proteomes" id="UP000270296">
    <property type="component" value="Unassembled WGS sequence"/>
</dbReference>
<dbReference type="EMBL" id="UZAM01007730">
    <property type="protein sequence ID" value="VDP01063.1"/>
    <property type="molecule type" value="Genomic_DNA"/>
</dbReference>
<evidence type="ECO:0000313" key="4">
    <source>
        <dbReference type="WBParaSite" id="SBAD_0000356801-mRNA-1"/>
    </source>
</evidence>
<evidence type="ECO:0000313" key="2">
    <source>
        <dbReference type="EMBL" id="VDP01063.1"/>
    </source>
</evidence>
<feature type="compositionally biased region" description="Basic and acidic residues" evidence="1">
    <location>
        <begin position="26"/>
        <end position="42"/>
    </location>
</feature>
<dbReference type="WBParaSite" id="SBAD_0000356801-mRNA-1">
    <property type="protein sequence ID" value="SBAD_0000356801-mRNA-1"/>
    <property type="gene ID" value="SBAD_0000356801"/>
</dbReference>
<reference evidence="2 3" key="2">
    <citation type="submission" date="2018-11" db="EMBL/GenBank/DDBJ databases">
        <authorList>
            <consortium name="Pathogen Informatics"/>
        </authorList>
    </citation>
    <scope>NUCLEOTIDE SEQUENCE [LARGE SCALE GENOMIC DNA]</scope>
</reference>
<gene>
    <name evidence="2" type="ORF">SBAD_LOCUS3409</name>
</gene>
<sequence>MLTRSRGSAVRSRNSGRTNTLTNDPRAYDSFDKRAEPHAAEVTAAERRQAIRRLRRLDDERDESTRVKLLRHIPRLVDCSVH</sequence>
<dbReference type="AlphaFoldDB" id="A0A183IIG4"/>
<proteinExistence type="predicted"/>
<feature type="region of interest" description="Disordered" evidence="1">
    <location>
        <begin position="1"/>
        <end position="42"/>
    </location>
</feature>
<reference evidence="4" key="1">
    <citation type="submission" date="2016-06" db="UniProtKB">
        <authorList>
            <consortium name="WormBaseParasite"/>
        </authorList>
    </citation>
    <scope>IDENTIFICATION</scope>
</reference>
<name>A0A183IIG4_9BILA</name>
<keyword evidence="3" id="KW-1185">Reference proteome</keyword>
<protein>
    <submittedName>
        <fullName evidence="4">BHLH domain-containing protein</fullName>
    </submittedName>
</protein>
<accession>A0A183IIG4</accession>
<feature type="compositionally biased region" description="Polar residues" evidence="1">
    <location>
        <begin position="11"/>
        <end position="23"/>
    </location>
</feature>
<evidence type="ECO:0000256" key="1">
    <source>
        <dbReference type="SAM" id="MobiDB-lite"/>
    </source>
</evidence>
<evidence type="ECO:0000313" key="3">
    <source>
        <dbReference type="Proteomes" id="UP000270296"/>
    </source>
</evidence>
<organism evidence="4">
    <name type="scientific">Soboliphyme baturini</name>
    <dbReference type="NCBI Taxonomy" id="241478"/>
    <lineage>
        <taxon>Eukaryota</taxon>
        <taxon>Metazoa</taxon>
        <taxon>Ecdysozoa</taxon>
        <taxon>Nematoda</taxon>
        <taxon>Enoplea</taxon>
        <taxon>Dorylaimia</taxon>
        <taxon>Dioctophymatida</taxon>
        <taxon>Dioctophymatoidea</taxon>
        <taxon>Soboliphymatidae</taxon>
        <taxon>Soboliphyme</taxon>
    </lineage>
</organism>